<dbReference type="EMBL" id="CM039172">
    <property type="protein sequence ID" value="KAH9783574.1"/>
    <property type="molecule type" value="Genomic_DNA"/>
</dbReference>
<evidence type="ECO:0000313" key="2">
    <source>
        <dbReference type="Proteomes" id="UP000829398"/>
    </source>
</evidence>
<accession>A0ACB8MDR4</accession>
<organism evidence="1 2">
    <name type="scientific">Citrus sinensis</name>
    <name type="common">Sweet orange</name>
    <name type="synonym">Citrus aurantium var. sinensis</name>
    <dbReference type="NCBI Taxonomy" id="2711"/>
    <lineage>
        <taxon>Eukaryota</taxon>
        <taxon>Viridiplantae</taxon>
        <taxon>Streptophyta</taxon>
        <taxon>Embryophyta</taxon>
        <taxon>Tracheophyta</taxon>
        <taxon>Spermatophyta</taxon>
        <taxon>Magnoliopsida</taxon>
        <taxon>eudicotyledons</taxon>
        <taxon>Gunneridae</taxon>
        <taxon>Pentapetalae</taxon>
        <taxon>rosids</taxon>
        <taxon>malvids</taxon>
        <taxon>Sapindales</taxon>
        <taxon>Rutaceae</taxon>
        <taxon>Aurantioideae</taxon>
        <taxon>Citrus</taxon>
    </lineage>
</organism>
<protein>
    <submittedName>
        <fullName evidence="1">F21J9.8</fullName>
    </submittedName>
</protein>
<comment type="caution">
    <text evidence="1">The sequence shown here is derived from an EMBL/GenBank/DDBJ whole genome shotgun (WGS) entry which is preliminary data.</text>
</comment>
<proteinExistence type="predicted"/>
<keyword evidence="2" id="KW-1185">Reference proteome</keyword>
<name>A0ACB8MDR4_CITSI</name>
<sequence length="310" mass="35222">MEGEPKFQEEENPSIDRNDLGFEYLEAKAASSLAPFLDRNVDSKQLIDFIPYQTESITSPLLAIQCNMFVCGGMVIGLCISHRIVDATVLHKFSDERAKASRIGIHRVDNIELSFSLAMLLPTREIVPESMYVLPRKPGLKTASKTFVFYRLGISSLWTNADNKGLKRLPSRLQFVTTVIWKALKHGRLRPSLIAHMLNLRGRTLLPISDDCYGNPIKPIFIRFFQEMSKSIQLQDLYLCWGKAVRDSHVQSQVEMIVLIGTNVGDGIESRTCLDENDMKLCQQDPDIIAFTSTQQEEQYDCPIFLRSRC</sequence>
<reference evidence="2" key="1">
    <citation type="journal article" date="2023" name="Hortic. Res.">
        <title>A chromosome-level phased genome enabling allele-level studies in sweet orange: a case study on citrus Huanglongbing tolerance.</title>
        <authorList>
            <person name="Wu B."/>
            <person name="Yu Q."/>
            <person name="Deng Z."/>
            <person name="Duan Y."/>
            <person name="Luo F."/>
            <person name="Gmitter F. Jr."/>
        </authorList>
    </citation>
    <scope>NUCLEOTIDE SEQUENCE [LARGE SCALE GENOMIC DNA]</scope>
    <source>
        <strain evidence="2">cv. Valencia</strain>
    </source>
</reference>
<gene>
    <name evidence="1" type="ORF">KPL71_009361</name>
</gene>
<dbReference type="Proteomes" id="UP000829398">
    <property type="component" value="Chromosome 3"/>
</dbReference>
<evidence type="ECO:0000313" key="1">
    <source>
        <dbReference type="EMBL" id="KAH9783574.1"/>
    </source>
</evidence>